<dbReference type="Gene3D" id="3.40.50.12370">
    <property type="match status" value="1"/>
</dbReference>
<comment type="similarity">
    <text evidence="1">Belongs to the universal stress protein A family.</text>
</comment>
<dbReference type="Proteomes" id="UP001138757">
    <property type="component" value="Unassembled WGS sequence"/>
</dbReference>
<dbReference type="RefSeq" id="WP_214624604.1">
    <property type="nucleotide sequence ID" value="NZ_JAHGAW010000010.1"/>
</dbReference>
<evidence type="ECO:0000313" key="3">
    <source>
        <dbReference type="Proteomes" id="UP001138757"/>
    </source>
</evidence>
<dbReference type="SUPFAM" id="SSF52402">
    <property type="entry name" value="Adenine nucleotide alpha hydrolases-like"/>
    <property type="match status" value="2"/>
</dbReference>
<sequence>MKNILLLVHEDAGQEARLQAALDLTRALGGHLRCVDVSMMPAFAGDYYYGAIGEAMVFAEEQERESKNKSKLEARLASEDVSWDWVDYTGSLAQGVQDSAALADLIVLNRKLDTFPYPDMREVASQVLVHGRRPVVAVPDELDHFALGRALVAWDGQASSAEAMRSCVPLLALASEVEIFMIRDGAEQIEPTEAAEYLSRHGIHASVMVIEDGLTAPDYLIAAECARWHADYVVMGAYGHGRMMETFGGVTKRMLADSKLPLILAH</sequence>
<dbReference type="PANTHER" id="PTHR46268:SF15">
    <property type="entry name" value="UNIVERSAL STRESS PROTEIN HP_0031"/>
    <property type="match status" value="1"/>
</dbReference>
<gene>
    <name evidence="2" type="ORF">KK488_15445</name>
</gene>
<evidence type="ECO:0000313" key="2">
    <source>
        <dbReference type="EMBL" id="MBT2188350.1"/>
    </source>
</evidence>
<dbReference type="PANTHER" id="PTHR46268">
    <property type="entry name" value="STRESS RESPONSE PROTEIN NHAX"/>
    <property type="match status" value="1"/>
</dbReference>
<evidence type="ECO:0000256" key="1">
    <source>
        <dbReference type="ARBA" id="ARBA00008791"/>
    </source>
</evidence>
<comment type="caution">
    <text evidence="2">The sequence shown here is derived from an EMBL/GenBank/DDBJ whole genome shotgun (WGS) entry which is preliminary data.</text>
</comment>
<keyword evidence="3" id="KW-1185">Reference proteome</keyword>
<accession>A0A9X1DDR0</accession>
<proteinExistence type="inferred from homology"/>
<organism evidence="2 3">
    <name type="scientific">Sphingobium nicotianae</name>
    <dbReference type="NCBI Taxonomy" id="2782607"/>
    <lineage>
        <taxon>Bacteria</taxon>
        <taxon>Pseudomonadati</taxon>
        <taxon>Pseudomonadota</taxon>
        <taxon>Alphaproteobacteria</taxon>
        <taxon>Sphingomonadales</taxon>
        <taxon>Sphingomonadaceae</taxon>
        <taxon>Sphingobium</taxon>
    </lineage>
</organism>
<protein>
    <submittedName>
        <fullName evidence="2">Universal stress protein</fullName>
    </submittedName>
</protein>
<dbReference type="AlphaFoldDB" id="A0A9X1DDR0"/>
<name>A0A9X1DDR0_9SPHN</name>
<dbReference type="EMBL" id="JAHGAW010000010">
    <property type="protein sequence ID" value="MBT2188350.1"/>
    <property type="molecule type" value="Genomic_DNA"/>
</dbReference>
<reference evidence="2" key="1">
    <citation type="submission" date="2021-05" db="EMBL/GenBank/DDBJ databases">
        <title>Genome of Sphingobium sp. strain.</title>
        <authorList>
            <person name="Fan R."/>
        </authorList>
    </citation>
    <scope>NUCLEOTIDE SEQUENCE</scope>
    <source>
        <strain evidence="2">H33</strain>
    </source>
</reference>